<feature type="domain" description="Carboxylesterase type B" evidence="1">
    <location>
        <begin position="40"/>
        <end position="109"/>
    </location>
</feature>
<evidence type="ECO:0000313" key="3">
    <source>
        <dbReference type="Proteomes" id="UP000078559"/>
    </source>
</evidence>
<dbReference type="InterPro" id="IPR002018">
    <property type="entry name" value="CarbesteraseB"/>
</dbReference>
<dbReference type="Proteomes" id="UP000078559">
    <property type="component" value="Chromosome 4"/>
</dbReference>
<dbReference type="InterPro" id="IPR029058">
    <property type="entry name" value="AB_hydrolase_fold"/>
</dbReference>
<evidence type="ECO:0000313" key="2">
    <source>
        <dbReference type="EMBL" id="KUI68142.1"/>
    </source>
</evidence>
<name>A0A194VVX4_CYTMA</name>
<evidence type="ECO:0000259" key="1">
    <source>
        <dbReference type="Pfam" id="PF00135"/>
    </source>
</evidence>
<dbReference type="Gene3D" id="3.40.50.1820">
    <property type="entry name" value="alpha/beta hydrolase"/>
    <property type="match status" value="1"/>
</dbReference>
<sequence length="211" mass="23107">MLFACSSIDFGYEISRQSRSLDANFAGVRPYDLNQSMLTPMFKAMGMSYVGTPHGSDYHYISNGVFPKGQVSEEDKVLSESMAASFIHFAYTGNPSIPNEKGFGSWPEAFPGEQDMKDGQHSDMKGPSIINIQLIGGPLGTGPCQLGVEVESAKLPEHDDAGSMQIPLGVDGVEFGVMESAIFEARKRELERQRLLERCAFINTLAEKLDI</sequence>
<dbReference type="EMBL" id="CM003101">
    <property type="protein sequence ID" value="KUI68142.1"/>
    <property type="molecule type" value="Genomic_DNA"/>
</dbReference>
<dbReference type="AlphaFoldDB" id="A0A194VVX4"/>
<accession>A0A194VVX4</accession>
<gene>
    <name evidence="2" type="ORF">VM1G_04568</name>
</gene>
<dbReference type="Pfam" id="PF00135">
    <property type="entry name" value="COesterase"/>
    <property type="match status" value="1"/>
</dbReference>
<protein>
    <recommendedName>
        <fullName evidence="1">Carboxylesterase type B domain-containing protein</fullName>
    </recommendedName>
</protein>
<keyword evidence="3" id="KW-1185">Reference proteome</keyword>
<reference evidence="2" key="1">
    <citation type="submission" date="2014-12" db="EMBL/GenBank/DDBJ databases">
        <title>Genome Sequence of Valsa Canker Pathogens Uncovers a Specific Adaption of Colonization on Woody Bark.</title>
        <authorList>
            <person name="Yin Z."/>
            <person name="Liu H."/>
            <person name="Gao X."/>
            <person name="Li Z."/>
            <person name="Song N."/>
            <person name="Ke X."/>
            <person name="Dai Q."/>
            <person name="Wu Y."/>
            <person name="Sun Y."/>
            <person name="Xu J.-R."/>
            <person name="Kang Z.K."/>
            <person name="Wang L."/>
            <person name="Huang L."/>
        </authorList>
    </citation>
    <scope>NUCLEOTIDE SEQUENCE [LARGE SCALE GENOMIC DNA]</scope>
    <source>
        <strain evidence="2">03-8</strain>
    </source>
</reference>
<dbReference type="OrthoDB" id="408631at2759"/>
<proteinExistence type="predicted"/>
<dbReference type="SUPFAM" id="SSF53474">
    <property type="entry name" value="alpha/beta-Hydrolases"/>
    <property type="match status" value="1"/>
</dbReference>
<organism evidence="2 3">
    <name type="scientific">Cytospora mali</name>
    <name type="common">Apple Valsa canker fungus</name>
    <name type="synonym">Valsa mali</name>
    <dbReference type="NCBI Taxonomy" id="578113"/>
    <lineage>
        <taxon>Eukaryota</taxon>
        <taxon>Fungi</taxon>
        <taxon>Dikarya</taxon>
        <taxon>Ascomycota</taxon>
        <taxon>Pezizomycotina</taxon>
        <taxon>Sordariomycetes</taxon>
        <taxon>Sordariomycetidae</taxon>
        <taxon>Diaporthales</taxon>
        <taxon>Cytosporaceae</taxon>
        <taxon>Cytospora</taxon>
    </lineage>
</organism>